<dbReference type="EMBL" id="HF584256">
    <property type="protein sequence ID" value="CCQ43753.1"/>
    <property type="molecule type" value="Genomic_DNA"/>
</dbReference>
<reference evidence="2" key="1">
    <citation type="journal article" date="2013" name="PLoS ONE">
        <title>Direct detection of alternative open reading frames translation products in human significantly expands the proteome.</title>
        <authorList>
            <person name="Vanderperre B."/>
            <person name="Lucier J.-F."/>
            <person name="Motard J."/>
            <person name="Tremblay G."/>
            <person name="Vanderperre S."/>
            <person name="Wisztorski M."/>
            <person name="Salzet M."/>
            <person name="Boisvert F.-M."/>
            <person name="Roucou X."/>
        </authorList>
    </citation>
    <scope>NUCLEOTIDE SEQUENCE</scope>
</reference>
<evidence type="ECO:0000256" key="1">
    <source>
        <dbReference type="SAM" id="MobiDB-lite"/>
    </source>
</evidence>
<accession>L8EB86</accession>
<organism evidence="2">
    <name type="scientific">Homo sapiens</name>
    <name type="common">Human</name>
    <dbReference type="NCBI Taxonomy" id="9606"/>
    <lineage>
        <taxon>Eukaryota</taxon>
        <taxon>Metazoa</taxon>
        <taxon>Chordata</taxon>
        <taxon>Craniata</taxon>
        <taxon>Vertebrata</taxon>
        <taxon>Euteleostomi</taxon>
        <taxon>Mammalia</taxon>
        <taxon>Eutheria</taxon>
        <taxon>Euarchontoglires</taxon>
        <taxon>Primates</taxon>
        <taxon>Haplorrhini</taxon>
        <taxon>Catarrhini</taxon>
        <taxon>Hominidae</taxon>
        <taxon>Homo</taxon>
    </lineage>
</organism>
<dbReference type="ChiTaRS" id="AGAP3">
    <property type="organism name" value="human"/>
</dbReference>
<dbReference type="OrthoDB" id="6136903at2759"/>
<evidence type="ECO:0000313" key="2">
    <source>
        <dbReference type="EMBL" id="CCQ43753.1"/>
    </source>
</evidence>
<proteinExistence type="predicted"/>
<protein>
    <submittedName>
        <fullName evidence="2">Alternative protein AGAP3</fullName>
    </submittedName>
</protein>
<gene>
    <name evidence="2" type="primary">AGAP3</name>
</gene>
<name>L8EB86_HUMAN</name>
<sequence length="67" mass="7370">MPSPTASGRGPWVATPSQGLMPAERRRNAGYGPSMNRSSSWPHCQAQMCHWGSSCSGPWWKMTCGCW</sequence>
<dbReference type="AlphaFoldDB" id="L8EB86"/>
<feature type="region of interest" description="Disordered" evidence="1">
    <location>
        <begin position="1"/>
        <end position="40"/>
    </location>
</feature>